<evidence type="ECO:0000313" key="2">
    <source>
        <dbReference type="EMBL" id="KAK3799078.1"/>
    </source>
</evidence>
<proteinExistence type="predicted"/>
<feature type="region of interest" description="Disordered" evidence="1">
    <location>
        <begin position="55"/>
        <end position="74"/>
    </location>
</feature>
<comment type="caution">
    <text evidence="2">The sequence shown here is derived from an EMBL/GenBank/DDBJ whole genome shotgun (WGS) entry which is preliminary data.</text>
</comment>
<gene>
    <name evidence="2" type="ORF">RRG08_051359</name>
</gene>
<evidence type="ECO:0000256" key="1">
    <source>
        <dbReference type="SAM" id="MobiDB-lite"/>
    </source>
</evidence>
<dbReference type="AlphaFoldDB" id="A0AAE1EAP4"/>
<evidence type="ECO:0000313" key="3">
    <source>
        <dbReference type="Proteomes" id="UP001283361"/>
    </source>
</evidence>
<accession>A0AAE1EAP4</accession>
<protein>
    <submittedName>
        <fullName evidence="2">Uncharacterized protein</fullName>
    </submittedName>
</protein>
<organism evidence="2 3">
    <name type="scientific">Elysia crispata</name>
    <name type="common">lettuce slug</name>
    <dbReference type="NCBI Taxonomy" id="231223"/>
    <lineage>
        <taxon>Eukaryota</taxon>
        <taxon>Metazoa</taxon>
        <taxon>Spiralia</taxon>
        <taxon>Lophotrochozoa</taxon>
        <taxon>Mollusca</taxon>
        <taxon>Gastropoda</taxon>
        <taxon>Heterobranchia</taxon>
        <taxon>Euthyneura</taxon>
        <taxon>Panpulmonata</taxon>
        <taxon>Sacoglossa</taxon>
        <taxon>Placobranchoidea</taxon>
        <taxon>Plakobranchidae</taxon>
        <taxon>Elysia</taxon>
    </lineage>
</organism>
<sequence length="74" mass="8135">MSKLKQLTYHCFGSADLYVSRRAPGLDNLFDRERNNLSGAAAMIPWLSESPWLTTSPGLSTRSGITSQHGPRNA</sequence>
<reference evidence="2" key="1">
    <citation type="journal article" date="2023" name="G3 (Bethesda)">
        <title>A reference genome for the long-term kleptoplast-retaining sea slug Elysia crispata morphotype clarki.</title>
        <authorList>
            <person name="Eastman K.E."/>
            <person name="Pendleton A.L."/>
            <person name="Shaikh M.A."/>
            <person name="Suttiyut T."/>
            <person name="Ogas R."/>
            <person name="Tomko P."/>
            <person name="Gavelis G."/>
            <person name="Widhalm J.R."/>
            <person name="Wisecaver J.H."/>
        </authorList>
    </citation>
    <scope>NUCLEOTIDE SEQUENCE</scope>
    <source>
        <strain evidence="2">ECLA1</strain>
    </source>
</reference>
<name>A0AAE1EAP4_9GAST</name>
<dbReference type="Proteomes" id="UP001283361">
    <property type="component" value="Unassembled WGS sequence"/>
</dbReference>
<keyword evidence="3" id="KW-1185">Reference proteome</keyword>
<dbReference type="EMBL" id="JAWDGP010000593">
    <property type="protein sequence ID" value="KAK3799078.1"/>
    <property type="molecule type" value="Genomic_DNA"/>
</dbReference>